<feature type="compositionally biased region" description="Basic and acidic residues" evidence="6">
    <location>
        <begin position="518"/>
        <end position="548"/>
    </location>
</feature>
<dbReference type="InterPro" id="IPR002293">
    <property type="entry name" value="AA/rel_permease1"/>
</dbReference>
<keyword evidence="2" id="KW-1003">Cell membrane</keyword>
<dbReference type="RefSeq" id="WP_188587054.1">
    <property type="nucleotide sequence ID" value="NZ_BMGC01000019.1"/>
</dbReference>
<evidence type="ECO:0000256" key="3">
    <source>
        <dbReference type="ARBA" id="ARBA00022692"/>
    </source>
</evidence>
<feature type="transmembrane region" description="Helical" evidence="7">
    <location>
        <begin position="353"/>
        <end position="370"/>
    </location>
</feature>
<dbReference type="EMBL" id="BMGC01000019">
    <property type="protein sequence ID" value="GGB37284.1"/>
    <property type="molecule type" value="Genomic_DNA"/>
</dbReference>
<feature type="region of interest" description="Disordered" evidence="6">
    <location>
        <begin position="482"/>
        <end position="548"/>
    </location>
</feature>
<gene>
    <name evidence="8" type="ORF">GCM10011489_26430</name>
</gene>
<feature type="transmembrane region" description="Helical" evidence="7">
    <location>
        <begin position="61"/>
        <end position="81"/>
    </location>
</feature>
<dbReference type="PIRSF" id="PIRSF006060">
    <property type="entry name" value="AA_transporter"/>
    <property type="match status" value="1"/>
</dbReference>
<reference evidence="8" key="2">
    <citation type="submission" date="2020-09" db="EMBL/GenBank/DDBJ databases">
        <authorList>
            <person name="Sun Q."/>
            <person name="Zhou Y."/>
        </authorList>
    </citation>
    <scope>NUCLEOTIDE SEQUENCE</scope>
    <source>
        <strain evidence="8">CGMCC 1.12827</strain>
    </source>
</reference>
<proteinExistence type="predicted"/>
<feature type="transmembrane region" description="Helical" evidence="7">
    <location>
        <begin position="245"/>
        <end position="265"/>
    </location>
</feature>
<feature type="transmembrane region" description="Helical" evidence="7">
    <location>
        <begin position="137"/>
        <end position="157"/>
    </location>
</feature>
<dbReference type="Gene3D" id="1.20.1740.10">
    <property type="entry name" value="Amino acid/polyamine transporter I"/>
    <property type="match status" value="1"/>
</dbReference>
<evidence type="ECO:0000313" key="9">
    <source>
        <dbReference type="Proteomes" id="UP000621454"/>
    </source>
</evidence>
<feature type="transmembrane region" description="Helical" evidence="7">
    <location>
        <begin position="205"/>
        <end position="225"/>
    </location>
</feature>
<dbReference type="Pfam" id="PF13520">
    <property type="entry name" value="AA_permease_2"/>
    <property type="match status" value="1"/>
</dbReference>
<feature type="transmembrane region" description="Helical" evidence="7">
    <location>
        <begin position="30"/>
        <end position="55"/>
    </location>
</feature>
<comment type="caution">
    <text evidence="8">The sequence shown here is derived from an EMBL/GenBank/DDBJ whole genome shotgun (WGS) entry which is preliminary data.</text>
</comment>
<sequence>MTTSDAAATSPATNGTSTALKEGVLGAPGIAFMVIAAAAPLMVMAGVAPLALSIAGAGAPAAYLGAGIAFAIFAVAFMAMTRRTGGSGAFYSYVTLGLGKHLGLGAGFVALLSYNALQIGVFGLMAVQEQDALARLFHIHISWPWLALISIVLVWAIGRRGIEVGAKLLGVLLVLESGILAVLAVSILFHVGISGIGFDSFHPSAMTTPGMAATLGTAFAAFMGFESTALYRREARDPERTIPRATYVAVGFMAIFYCFVVWAIVQGFGAANVQEAASKDIAGLFFSAMQTYVGTWASDLMSVLIVTSTLASQIAFYNAITRYTYSLANDGVLPKALGTTHPRFLSPSRAGDVQAIFAIVVVGAFTLAGADPYYKLFILVNTPGIVGIIALQAITAVAVVSYLVRTRHQGLDLKGIVAGVVASIVLILSLWVLVANLDMFSMGSTALNAALSGSVLAVLIAGIIAAQLFRVRRPRVYEQIGRDHDSETAATTTSDTSLSPVGRGRGSPTPKPTNSRQPYEHPRPDPARRRDPHDARRGGTGDVAGDRG</sequence>
<feature type="transmembrane region" description="Helical" evidence="7">
    <location>
        <begin position="446"/>
        <end position="469"/>
    </location>
</feature>
<dbReference type="GO" id="GO:0022857">
    <property type="term" value="F:transmembrane transporter activity"/>
    <property type="evidence" value="ECO:0007669"/>
    <property type="project" value="InterPro"/>
</dbReference>
<evidence type="ECO:0000256" key="1">
    <source>
        <dbReference type="ARBA" id="ARBA00004651"/>
    </source>
</evidence>
<feature type="transmembrane region" description="Helical" evidence="7">
    <location>
        <begin position="376"/>
        <end position="404"/>
    </location>
</feature>
<evidence type="ECO:0000256" key="7">
    <source>
        <dbReference type="SAM" id="Phobius"/>
    </source>
</evidence>
<reference evidence="8" key="1">
    <citation type="journal article" date="2014" name="Int. J. Syst. Evol. Microbiol.">
        <title>Complete genome sequence of Corynebacterium casei LMG S-19264T (=DSM 44701T), isolated from a smear-ripened cheese.</title>
        <authorList>
            <consortium name="US DOE Joint Genome Institute (JGI-PGF)"/>
            <person name="Walter F."/>
            <person name="Albersmeier A."/>
            <person name="Kalinowski J."/>
            <person name="Ruckert C."/>
        </authorList>
    </citation>
    <scope>NUCLEOTIDE SEQUENCE</scope>
    <source>
        <strain evidence="8">CGMCC 1.12827</strain>
    </source>
</reference>
<feature type="transmembrane region" description="Helical" evidence="7">
    <location>
        <begin position="416"/>
        <end position="434"/>
    </location>
</feature>
<feature type="transmembrane region" description="Helical" evidence="7">
    <location>
        <begin position="169"/>
        <end position="193"/>
    </location>
</feature>
<keyword evidence="9" id="KW-1185">Reference proteome</keyword>
<feature type="transmembrane region" description="Helical" evidence="7">
    <location>
        <begin position="300"/>
        <end position="320"/>
    </location>
</feature>
<name>A0A916T9X7_9ACTN</name>
<feature type="compositionally biased region" description="Low complexity" evidence="6">
    <location>
        <begin position="488"/>
        <end position="499"/>
    </location>
</feature>
<dbReference type="GO" id="GO:0005886">
    <property type="term" value="C:plasma membrane"/>
    <property type="evidence" value="ECO:0007669"/>
    <property type="project" value="UniProtKB-SubCell"/>
</dbReference>
<dbReference type="AlphaFoldDB" id="A0A916T9X7"/>
<evidence type="ECO:0000313" key="8">
    <source>
        <dbReference type="EMBL" id="GGB37284.1"/>
    </source>
</evidence>
<dbReference type="Proteomes" id="UP000621454">
    <property type="component" value="Unassembled WGS sequence"/>
</dbReference>
<evidence type="ECO:0000256" key="5">
    <source>
        <dbReference type="ARBA" id="ARBA00023136"/>
    </source>
</evidence>
<keyword evidence="4 7" id="KW-1133">Transmembrane helix</keyword>
<evidence type="ECO:0000256" key="6">
    <source>
        <dbReference type="SAM" id="MobiDB-lite"/>
    </source>
</evidence>
<evidence type="ECO:0000256" key="2">
    <source>
        <dbReference type="ARBA" id="ARBA00022475"/>
    </source>
</evidence>
<dbReference type="PANTHER" id="PTHR42770:SF16">
    <property type="entry name" value="AMINO ACID PERMEASE"/>
    <property type="match status" value="1"/>
</dbReference>
<protein>
    <submittedName>
        <fullName evidence="8">Amino acid permease</fullName>
    </submittedName>
</protein>
<keyword evidence="5 7" id="KW-0472">Membrane</keyword>
<keyword evidence="3 7" id="KW-0812">Transmembrane</keyword>
<dbReference type="PANTHER" id="PTHR42770">
    <property type="entry name" value="AMINO ACID TRANSPORTER-RELATED"/>
    <property type="match status" value="1"/>
</dbReference>
<evidence type="ECO:0000256" key="4">
    <source>
        <dbReference type="ARBA" id="ARBA00022989"/>
    </source>
</evidence>
<dbReference type="InterPro" id="IPR050367">
    <property type="entry name" value="APC_superfamily"/>
</dbReference>
<organism evidence="8 9">
    <name type="scientific">Gordonia jinhuaensis</name>
    <dbReference type="NCBI Taxonomy" id="1517702"/>
    <lineage>
        <taxon>Bacteria</taxon>
        <taxon>Bacillati</taxon>
        <taxon>Actinomycetota</taxon>
        <taxon>Actinomycetes</taxon>
        <taxon>Mycobacteriales</taxon>
        <taxon>Gordoniaceae</taxon>
        <taxon>Gordonia</taxon>
    </lineage>
</organism>
<comment type="subcellular location">
    <subcellularLocation>
        <location evidence="1">Cell membrane</location>
        <topology evidence="1">Multi-pass membrane protein</topology>
    </subcellularLocation>
</comment>
<accession>A0A916T9X7</accession>